<comment type="catalytic activity">
    <reaction evidence="1 5">
        <text>L-glutamyl-[protein] + S-adenosyl-L-methionine = [protein]-L-glutamate 5-O-methyl ester + S-adenosyl-L-homocysteine</text>
        <dbReference type="Rhea" id="RHEA:24452"/>
        <dbReference type="Rhea" id="RHEA-COMP:10208"/>
        <dbReference type="Rhea" id="RHEA-COMP:10311"/>
        <dbReference type="ChEBI" id="CHEBI:29973"/>
        <dbReference type="ChEBI" id="CHEBI:57856"/>
        <dbReference type="ChEBI" id="CHEBI:59789"/>
        <dbReference type="ChEBI" id="CHEBI:82795"/>
        <dbReference type="EC" id="2.1.1.80"/>
    </reaction>
</comment>
<dbReference type="Pfam" id="PF03705">
    <property type="entry name" value="CheR_N"/>
    <property type="match status" value="1"/>
</dbReference>
<dbReference type="EC" id="2.1.1.80" evidence="5"/>
<dbReference type="Pfam" id="PF01739">
    <property type="entry name" value="CheR"/>
    <property type="match status" value="1"/>
</dbReference>
<protein>
    <recommendedName>
        <fullName evidence="5">Chemotaxis protein methyltransferase</fullName>
        <ecNumber evidence="5">2.1.1.80</ecNumber>
    </recommendedName>
</protein>
<dbReference type="SUPFAM" id="SSF47757">
    <property type="entry name" value="Chemotaxis receptor methyltransferase CheR, N-terminal domain"/>
    <property type="match status" value="1"/>
</dbReference>
<name>A0A1H9E9X2_9BURK</name>
<feature type="binding site" evidence="6">
    <location>
        <position position="150"/>
    </location>
    <ligand>
        <name>S-adenosyl-L-methionine</name>
        <dbReference type="ChEBI" id="CHEBI:59789"/>
    </ligand>
</feature>
<keyword evidence="4 5" id="KW-0949">S-adenosyl-L-methionine</keyword>
<dbReference type="STRING" id="180197.SAMN02982919_00242"/>
<dbReference type="PRINTS" id="PR00996">
    <property type="entry name" value="CHERMTFRASE"/>
</dbReference>
<dbReference type="InterPro" id="IPR029063">
    <property type="entry name" value="SAM-dependent_MTases_sf"/>
</dbReference>
<feature type="binding site" evidence="6">
    <location>
        <position position="93"/>
    </location>
    <ligand>
        <name>S-adenosyl-L-methionine</name>
        <dbReference type="ChEBI" id="CHEBI:59789"/>
    </ligand>
</feature>
<evidence type="ECO:0000256" key="2">
    <source>
        <dbReference type="ARBA" id="ARBA00022603"/>
    </source>
</evidence>
<evidence type="ECO:0000256" key="1">
    <source>
        <dbReference type="ARBA" id="ARBA00001541"/>
    </source>
</evidence>
<feature type="domain" description="CheR-type methyltransferase" evidence="7">
    <location>
        <begin position="12"/>
        <end position="281"/>
    </location>
</feature>
<comment type="function">
    <text evidence="5">Methylation of the membrane-bound methyl-accepting chemotaxis proteins (MCP) to form gamma-glutamyl methyl ester residues in MCP.</text>
</comment>
<gene>
    <name evidence="8" type="ORF">SAMN02982919_00242</name>
</gene>
<feature type="binding site" evidence="6">
    <location>
        <begin position="225"/>
        <end position="226"/>
    </location>
    <ligand>
        <name>S-adenosyl-L-methionine</name>
        <dbReference type="ChEBI" id="CHEBI:59789"/>
    </ligand>
</feature>
<evidence type="ECO:0000256" key="6">
    <source>
        <dbReference type="PIRSR" id="PIRSR000410-1"/>
    </source>
</evidence>
<dbReference type="Proteomes" id="UP000199766">
    <property type="component" value="Unassembled WGS sequence"/>
</dbReference>
<feature type="binding site" evidence="6">
    <location>
        <position position="89"/>
    </location>
    <ligand>
        <name>S-adenosyl-L-methionine</name>
        <dbReference type="ChEBI" id="CHEBI:59789"/>
    </ligand>
</feature>
<dbReference type="EMBL" id="FOGD01000001">
    <property type="protein sequence ID" value="SEQ22500.1"/>
    <property type="molecule type" value="Genomic_DNA"/>
</dbReference>
<evidence type="ECO:0000313" key="9">
    <source>
        <dbReference type="Proteomes" id="UP000199766"/>
    </source>
</evidence>
<evidence type="ECO:0000313" key="8">
    <source>
        <dbReference type="EMBL" id="SEQ22500.1"/>
    </source>
</evidence>
<dbReference type="SUPFAM" id="SSF53335">
    <property type="entry name" value="S-adenosyl-L-methionine-dependent methyltransferases"/>
    <property type="match status" value="1"/>
</dbReference>
<dbReference type="CDD" id="cd02440">
    <property type="entry name" value="AdoMet_MTases"/>
    <property type="match status" value="1"/>
</dbReference>
<organism evidence="8 9">
    <name type="scientific">Giesbergeria anulus</name>
    <dbReference type="NCBI Taxonomy" id="180197"/>
    <lineage>
        <taxon>Bacteria</taxon>
        <taxon>Pseudomonadati</taxon>
        <taxon>Pseudomonadota</taxon>
        <taxon>Betaproteobacteria</taxon>
        <taxon>Burkholderiales</taxon>
        <taxon>Comamonadaceae</taxon>
        <taxon>Giesbergeria</taxon>
    </lineage>
</organism>
<feature type="binding site" evidence="6">
    <location>
        <position position="87"/>
    </location>
    <ligand>
        <name>S-adenosyl-L-methionine</name>
        <dbReference type="ChEBI" id="CHEBI:59789"/>
    </ligand>
</feature>
<proteinExistence type="predicted"/>
<dbReference type="InterPro" id="IPR036804">
    <property type="entry name" value="CheR_N_sf"/>
</dbReference>
<dbReference type="AlphaFoldDB" id="A0A1H9E9X2"/>
<dbReference type="SMART" id="SM00138">
    <property type="entry name" value="MeTrc"/>
    <property type="match status" value="1"/>
</dbReference>
<dbReference type="GO" id="GO:0008983">
    <property type="term" value="F:protein-glutamate O-methyltransferase activity"/>
    <property type="evidence" value="ECO:0007669"/>
    <property type="project" value="UniProtKB-EC"/>
</dbReference>
<accession>A0A1H9E9X2</accession>
<keyword evidence="2 5" id="KW-0489">Methyltransferase</keyword>
<dbReference type="InterPro" id="IPR022642">
    <property type="entry name" value="CheR_C"/>
</dbReference>
<dbReference type="GO" id="GO:0032259">
    <property type="term" value="P:methylation"/>
    <property type="evidence" value="ECO:0007669"/>
    <property type="project" value="UniProtKB-KW"/>
</dbReference>
<dbReference type="PROSITE" id="PS50123">
    <property type="entry name" value="CHER"/>
    <property type="match status" value="1"/>
</dbReference>
<evidence type="ECO:0000259" key="7">
    <source>
        <dbReference type="PROSITE" id="PS50123"/>
    </source>
</evidence>
<keyword evidence="9" id="KW-1185">Reference proteome</keyword>
<dbReference type="InterPro" id="IPR050903">
    <property type="entry name" value="Bact_Chemotaxis_MeTrfase"/>
</dbReference>
<dbReference type="Gene3D" id="1.10.155.10">
    <property type="entry name" value="Chemotaxis receptor methyltransferase CheR, N-terminal domain"/>
    <property type="match status" value="1"/>
</dbReference>
<dbReference type="InterPro" id="IPR026024">
    <property type="entry name" value="Chemotaxis_MeTrfase_CheR"/>
</dbReference>
<keyword evidence="3 5" id="KW-0808">Transferase</keyword>
<dbReference type="OrthoDB" id="9816309at2"/>
<evidence type="ECO:0000256" key="4">
    <source>
        <dbReference type="ARBA" id="ARBA00022691"/>
    </source>
</evidence>
<dbReference type="RefSeq" id="WP_091451497.1">
    <property type="nucleotide sequence ID" value="NZ_FOGD01000001.1"/>
</dbReference>
<dbReference type="PANTHER" id="PTHR24422">
    <property type="entry name" value="CHEMOTAXIS PROTEIN METHYLTRANSFERASE"/>
    <property type="match status" value="1"/>
</dbReference>
<reference evidence="8 9" key="1">
    <citation type="submission" date="2016-10" db="EMBL/GenBank/DDBJ databases">
        <authorList>
            <person name="de Groot N.N."/>
        </authorList>
    </citation>
    <scope>NUCLEOTIDE SEQUENCE [LARGE SCALE GENOMIC DNA]</scope>
    <source>
        <strain evidence="8 9">ATCC 35958</strain>
    </source>
</reference>
<sequence length="287" mass="32935">MAIKYTKWDNRNKSANLLLSDHDFNNFRHWIFEISGISMGPSKKALVAGRLARRVQHHGLRSFHAYFDYLHHDTAEHQIAIDLLTTNETHFFREPRHFELLRDVVLPEYSQTQKMRIWSAASSTGQEVYSIAMVLAHVLGQEPWEILGSDLSTKVLDQACSALYDISMAREIPDLFLRSFCLKGVGAQNGRFLIAPEVTSRVRFAQVNLNQDLPNVGEFDVIFLRNVLIYFNEDTKRGVIDRLQKKLRPGGWFFVGHSESLHGIHPALESYGYSVYRKRMASATPKV</sequence>
<feature type="binding site" evidence="6">
    <location>
        <position position="127"/>
    </location>
    <ligand>
        <name>S-adenosyl-L-methionine</name>
        <dbReference type="ChEBI" id="CHEBI:59789"/>
    </ligand>
</feature>
<dbReference type="Gene3D" id="3.40.50.150">
    <property type="entry name" value="Vaccinia Virus protein VP39"/>
    <property type="match status" value="1"/>
</dbReference>
<dbReference type="InterPro" id="IPR022641">
    <property type="entry name" value="CheR_N"/>
</dbReference>
<dbReference type="PANTHER" id="PTHR24422:SF26">
    <property type="entry name" value="CHEMOTAXIS PROTEIN METHYLTRANSFERASE"/>
    <property type="match status" value="1"/>
</dbReference>
<dbReference type="InterPro" id="IPR000780">
    <property type="entry name" value="CheR_MeTrfase"/>
</dbReference>
<evidence type="ECO:0000256" key="3">
    <source>
        <dbReference type="ARBA" id="ARBA00022679"/>
    </source>
</evidence>
<dbReference type="PIRSF" id="PIRSF000410">
    <property type="entry name" value="CheR"/>
    <property type="match status" value="1"/>
</dbReference>
<evidence type="ECO:0000256" key="5">
    <source>
        <dbReference type="PIRNR" id="PIRNR000410"/>
    </source>
</evidence>
<feature type="binding site" evidence="6">
    <location>
        <begin position="208"/>
        <end position="209"/>
    </location>
    <ligand>
        <name>S-adenosyl-L-methionine</name>
        <dbReference type="ChEBI" id="CHEBI:59789"/>
    </ligand>
</feature>